<evidence type="ECO:0000259" key="1">
    <source>
        <dbReference type="PROSITE" id="PS50141"/>
    </source>
</evidence>
<protein>
    <recommendedName>
        <fullName evidence="1">A to I editase domain-containing protein</fullName>
    </recommendedName>
</protein>
<dbReference type="SMART" id="SM00552">
    <property type="entry name" value="ADEAMc"/>
    <property type="match status" value="1"/>
</dbReference>
<dbReference type="EMBL" id="RQTK01000534">
    <property type="protein sequence ID" value="RUS78081.1"/>
    <property type="molecule type" value="Genomic_DNA"/>
</dbReference>
<keyword evidence="3" id="KW-1185">Reference proteome</keyword>
<dbReference type="PANTHER" id="PTHR10910:SF107">
    <property type="entry name" value="DOUBLE-STRANDED RNA-SPECIFIC ADENOSINE DEAMINASE"/>
    <property type="match status" value="1"/>
</dbReference>
<dbReference type="Pfam" id="PF02137">
    <property type="entry name" value="A_deamin"/>
    <property type="match status" value="1"/>
</dbReference>
<dbReference type="OrthoDB" id="10268011at2759"/>
<accession>A0A433T912</accession>
<dbReference type="InterPro" id="IPR002466">
    <property type="entry name" value="A_deamin"/>
</dbReference>
<evidence type="ECO:0000313" key="2">
    <source>
        <dbReference type="EMBL" id="RUS78081.1"/>
    </source>
</evidence>
<name>A0A433T912_ELYCH</name>
<dbReference type="Proteomes" id="UP000271974">
    <property type="component" value="Unassembled WGS sequence"/>
</dbReference>
<organism evidence="2 3">
    <name type="scientific">Elysia chlorotica</name>
    <name type="common">Eastern emerald elysia</name>
    <name type="synonym">Sea slug</name>
    <dbReference type="NCBI Taxonomy" id="188477"/>
    <lineage>
        <taxon>Eukaryota</taxon>
        <taxon>Metazoa</taxon>
        <taxon>Spiralia</taxon>
        <taxon>Lophotrochozoa</taxon>
        <taxon>Mollusca</taxon>
        <taxon>Gastropoda</taxon>
        <taxon>Heterobranchia</taxon>
        <taxon>Euthyneura</taxon>
        <taxon>Panpulmonata</taxon>
        <taxon>Sacoglossa</taxon>
        <taxon>Placobranchoidea</taxon>
        <taxon>Plakobranchidae</taxon>
        <taxon>Elysia</taxon>
    </lineage>
</organism>
<dbReference type="GO" id="GO:0003725">
    <property type="term" value="F:double-stranded RNA binding"/>
    <property type="evidence" value="ECO:0007669"/>
    <property type="project" value="TreeGrafter"/>
</dbReference>
<dbReference type="PROSITE" id="PS50141">
    <property type="entry name" value="A_DEAMIN_EDITASE"/>
    <property type="match status" value="1"/>
</dbReference>
<dbReference type="PANTHER" id="PTHR10910">
    <property type="entry name" value="EUKARYOTE SPECIFIC DSRNA BINDING PROTEIN"/>
    <property type="match status" value="1"/>
</dbReference>
<reference evidence="2 3" key="1">
    <citation type="submission" date="2019-01" db="EMBL/GenBank/DDBJ databases">
        <title>A draft genome assembly of the solar-powered sea slug Elysia chlorotica.</title>
        <authorList>
            <person name="Cai H."/>
            <person name="Li Q."/>
            <person name="Fang X."/>
            <person name="Li J."/>
            <person name="Curtis N.E."/>
            <person name="Altenburger A."/>
            <person name="Shibata T."/>
            <person name="Feng M."/>
            <person name="Maeda T."/>
            <person name="Schwartz J.A."/>
            <person name="Shigenobu S."/>
            <person name="Lundholm N."/>
            <person name="Nishiyama T."/>
            <person name="Yang H."/>
            <person name="Hasebe M."/>
            <person name="Li S."/>
            <person name="Pierce S.K."/>
            <person name="Wang J."/>
        </authorList>
    </citation>
    <scope>NUCLEOTIDE SEQUENCE [LARGE SCALE GENOMIC DNA]</scope>
    <source>
        <strain evidence="2">EC2010</strain>
        <tissue evidence="2">Whole organism of an adult</tissue>
    </source>
</reference>
<dbReference type="GO" id="GO:0006382">
    <property type="term" value="P:adenosine to inosine editing"/>
    <property type="evidence" value="ECO:0007669"/>
    <property type="project" value="TreeGrafter"/>
</dbReference>
<dbReference type="GO" id="GO:0006396">
    <property type="term" value="P:RNA processing"/>
    <property type="evidence" value="ECO:0007669"/>
    <property type="project" value="InterPro"/>
</dbReference>
<evidence type="ECO:0000313" key="3">
    <source>
        <dbReference type="Proteomes" id="UP000271974"/>
    </source>
</evidence>
<dbReference type="GO" id="GO:0005737">
    <property type="term" value="C:cytoplasm"/>
    <property type="evidence" value="ECO:0007669"/>
    <property type="project" value="TreeGrafter"/>
</dbReference>
<feature type="non-terminal residue" evidence="2">
    <location>
        <position position="1"/>
    </location>
</feature>
<dbReference type="AlphaFoldDB" id="A0A433T912"/>
<dbReference type="GO" id="GO:0003726">
    <property type="term" value="F:double-stranded RNA adenosine deaminase activity"/>
    <property type="evidence" value="ECO:0007669"/>
    <property type="project" value="TreeGrafter"/>
</dbReference>
<proteinExistence type="predicted"/>
<comment type="caution">
    <text evidence="2">The sequence shown here is derived from an EMBL/GenBank/DDBJ whole genome shotgun (WGS) entry which is preliminary data.</text>
</comment>
<feature type="domain" description="A to I editase" evidence="1">
    <location>
        <begin position="41"/>
        <end position="251"/>
    </location>
</feature>
<dbReference type="GO" id="GO:0008251">
    <property type="term" value="F:tRNA-specific adenosine deaminase activity"/>
    <property type="evidence" value="ECO:0007669"/>
    <property type="project" value="TreeGrafter"/>
</dbReference>
<gene>
    <name evidence="2" type="ORF">EGW08_014161</name>
</gene>
<sequence length="258" mass="28660">PSSFSPEELSDIAKGAHFPTFTADTHGLLRCSNEQRLFKPSDEVPSASTQEEVKLAKSVWVMSPSDKLLRWNILGLQGAVYSHFMDPIYLKDICLGYCKTWDHGHLCRAVCCRVYPELATSFPAPYRVNHPALSFSMSPEARGSAKPASLVSPYSLNWSGHDSKAELTDCIAGRSNPASPFQVSMNLVSRQCKAGLHLKWFRDISKLSQLVPGDKSPADIKAMAQDYQSVKTAFFEHCLENSIGKWVHVPQGPWTCKQ</sequence>
<dbReference type="GO" id="GO:0005730">
    <property type="term" value="C:nucleolus"/>
    <property type="evidence" value="ECO:0007669"/>
    <property type="project" value="TreeGrafter"/>
</dbReference>